<proteinExistence type="predicted"/>
<dbReference type="AlphaFoldDB" id="A0A8X7C9N8"/>
<keyword evidence="1" id="KW-0472">Membrane</keyword>
<keyword evidence="3" id="KW-1185">Reference proteome</keyword>
<name>A0A8X7C9N8_9ARAC</name>
<accession>A0A8X7C9N8</accession>
<organism evidence="2 3">
    <name type="scientific">Trichonephila inaurata madagascariensis</name>
    <dbReference type="NCBI Taxonomy" id="2747483"/>
    <lineage>
        <taxon>Eukaryota</taxon>
        <taxon>Metazoa</taxon>
        <taxon>Ecdysozoa</taxon>
        <taxon>Arthropoda</taxon>
        <taxon>Chelicerata</taxon>
        <taxon>Arachnida</taxon>
        <taxon>Araneae</taxon>
        <taxon>Araneomorphae</taxon>
        <taxon>Entelegynae</taxon>
        <taxon>Araneoidea</taxon>
        <taxon>Nephilidae</taxon>
        <taxon>Trichonephila</taxon>
        <taxon>Trichonephila inaurata</taxon>
    </lineage>
</organism>
<dbReference type="Proteomes" id="UP000886998">
    <property type="component" value="Unassembled WGS sequence"/>
</dbReference>
<dbReference type="EMBL" id="BMAV01011313">
    <property type="protein sequence ID" value="GFY57079.1"/>
    <property type="molecule type" value="Genomic_DNA"/>
</dbReference>
<keyword evidence="1" id="KW-1133">Transmembrane helix</keyword>
<feature type="transmembrane region" description="Helical" evidence="1">
    <location>
        <begin position="103"/>
        <end position="124"/>
    </location>
</feature>
<evidence type="ECO:0000313" key="2">
    <source>
        <dbReference type="EMBL" id="GFY57079.1"/>
    </source>
</evidence>
<keyword evidence="1" id="KW-0812">Transmembrane</keyword>
<sequence>MEDSGRRTDSKTGKNSAPNSYRPISLLPVLSKLAEKVILARLNDHLDRKISDSDSTGSVLVPTSPILRVVEFFKGEITKDECSAWSSSLDIQKPSIEYGTRAYSFKLITITFPPLFFFLINFYISDRSFTVKINRTYSKIKKLVREWPRVILAPTYLIYEK</sequence>
<dbReference type="OrthoDB" id="411871at2759"/>
<comment type="caution">
    <text evidence="2">The sequence shown here is derived from an EMBL/GenBank/DDBJ whole genome shotgun (WGS) entry which is preliminary data.</text>
</comment>
<gene>
    <name evidence="2" type="ORF">TNIN_136461</name>
</gene>
<reference evidence="2" key="1">
    <citation type="submission" date="2020-08" db="EMBL/GenBank/DDBJ databases">
        <title>Multicomponent nature underlies the extraordinary mechanical properties of spider dragline silk.</title>
        <authorList>
            <person name="Kono N."/>
            <person name="Nakamura H."/>
            <person name="Mori M."/>
            <person name="Yoshida Y."/>
            <person name="Ohtoshi R."/>
            <person name="Malay A.D."/>
            <person name="Moran D.A.P."/>
            <person name="Tomita M."/>
            <person name="Numata K."/>
            <person name="Arakawa K."/>
        </authorList>
    </citation>
    <scope>NUCLEOTIDE SEQUENCE</scope>
</reference>
<protein>
    <submittedName>
        <fullName evidence="2">Uncharacterized protein</fullName>
    </submittedName>
</protein>
<evidence type="ECO:0000256" key="1">
    <source>
        <dbReference type="SAM" id="Phobius"/>
    </source>
</evidence>
<evidence type="ECO:0000313" key="3">
    <source>
        <dbReference type="Proteomes" id="UP000886998"/>
    </source>
</evidence>